<name>A0A7I7U903_MYCPF</name>
<evidence type="ECO:0000256" key="2">
    <source>
        <dbReference type="ARBA" id="ARBA00022827"/>
    </source>
</evidence>
<evidence type="ECO:0000256" key="3">
    <source>
        <dbReference type="ARBA" id="ARBA00023002"/>
    </source>
</evidence>
<evidence type="ECO:0000256" key="1">
    <source>
        <dbReference type="ARBA" id="ARBA00022630"/>
    </source>
</evidence>
<dbReference type="GO" id="GO:0004497">
    <property type="term" value="F:monooxygenase activity"/>
    <property type="evidence" value="ECO:0007669"/>
    <property type="project" value="UniProtKB-KW"/>
</dbReference>
<gene>
    <name evidence="6" type="ORF">MPRF_42620</name>
</gene>
<dbReference type="GO" id="GO:0071949">
    <property type="term" value="F:FAD binding"/>
    <property type="evidence" value="ECO:0007669"/>
    <property type="project" value="InterPro"/>
</dbReference>
<accession>A0A7I7U903</accession>
<dbReference type="Proteomes" id="UP000466554">
    <property type="component" value="Chromosome"/>
</dbReference>
<keyword evidence="3" id="KW-0560">Oxidoreductase</keyword>
<organism evidence="6 7">
    <name type="scientific">Mycolicibacterium parafortuitum</name>
    <name type="common">Mycobacterium parafortuitum</name>
    <dbReference type="NCBI Taxonomy" id="39692"/>
    <lineage>
        <taxon>Bacteria</taxon>
        <taxon>Bacillati</taxon>
        <taxon>Actinomycetota</taxon>
        <taxon>Actinomycetes</taxon>
        <taxon>Mycobacteriales</taxon>
        <taxon>Mycobacteriaceae</taxon>
        <taxon>Mycolicibacterium</taxon>
    </lineage>
</organism>
<dbReference type="SUPFAM" id="SSF51905">
    <property type="entry name" value="FAD/NAD(P)-binding domain"/>
    <property type="match status" value="1"/>
</dbReference>
<evidence type="ECO:0000313" key="6">
    <source>
        <dbReference type="EMBL" id="BBY77363.1"/>
    </source>
</evidence>
<dbReference type="Pfam" id="PF01494">
    <property type="entry name" value="FAD_binding_3"/>
    <property type="match status" value="2"/>
</dbReference>
<feature type="domain" description="FAD-binding" evidence="5">
    <location>
        <begin position="298"/>
        <end position="359"/>
    </location>
</feature>
<protein>
    <submittedName>
        <fullName evidence="6">FAD-dependent oxidoreductase</fullName>
    </submittedName>
</protein>
<dbReference type="AlphaFoldDB" id="A0A7I7U903"/>
<feature type="domain" description="FAD-binding" evidence="5">
    <location>
        <begin position="14"/>
        <end position="175"/>
    </location>
</feature>
<evidence type="ECO:0000256" key="4">
    <source>
        <dbReference type="ARBA" id="ARBA00023033"/>
    </source>
</evidence>
<dbReference type="PANTHER" id="PTHR46972:SF1">
    <property type="entry name" value="FAD DEPENDENT OXIDOREDUCTASE DOMAIN-CONTAINING PROTEIN"/>
    <property type="match status" value="1"/>
</dbReference>
<evidence type="ECO:0000259" key="5">
    <source>
        <dbReference type="Pfam" id="PF01494"/>
    </source>
</evidence>
<dbReference type="InterPro" id="IPR002938">
    <property type="entry name" value="FAD-bd"/>
</dbReference>
<keyword evidence="4" id="KW-0503">Monooxygenase</keyword>
<reference evidence="6 7" key="1">
    <citation type="journal article" date="2019" name="Emerg. Microbes Infect.">
        <title>Comprehensive subspecies identification of 175 nontuberculous mycobacteria species based on 7547 genomic profiles.</title>
        <authorList>
            <person name="Matsumoto Y."/>
            <person name="Kinjo T."/>
            <person name="Motooka D."/>
            <person name="Nabeya D."/>
            <person name="Jung N."/>
            <person name="Uechi K."/>
            <person name="Horii T."/>
            <person name="Iida T."/>
            <person name="Fujita J."/>
            <person name="Nakamura S."/>
        </authorList>
    </citation>
    <scope>NUCLEOTIDE SEQUENCE [LARGE SCALE GENOMIC DNA]</scope>
    <source>
        <strain evidence="6 7">JCM 6367</strain>
    </source>
</reference>
<keyword evidence="2" id="KW-0274">FAD</keyword>
<dbReference type="PANTHER" id="PTHR46972">
    <property type="entry name" value="MONOOXYGENASE ASQM-RELATED"/>
    <property type="match status" value="1"/>
</dbReference>
<sequence>MCRAVAGERLMSLIVIVGAGLGGLTLARTLHVHGVATTVYDAEESDAARVQGGLLDIHPHTGQAALRDAVLFEDFQALIRPGHDAKRIAGRDGTILFDWPGSSLGTRPEVDRGDLRRMLIASLPIGTIRWGRKVSRVTTAPGQRPQVNFADGSSTAADLVVGADGAWSKVRRSVSGVDPVYTGTCFIEIGSAHGQLLSREGAALIGRGTLMALAPGQGILAHHNTNNTLSGYVAIIAPLNLVESVDIGGPATMRAFIGQRFEDWTPALSSLVSDNIQDPVLRPIYALPTTHRWKRLPGVTLIGDAAHLMSPFAGEGANLAMFDGAALAAQMIACRGHIEEALSAYEDALFPRAAEAARRSASNLEQFFGPDTPDSAVRLFAGLLT</sequence>
<evidence type="ECO:0000313" key="7">
    <source>
        <dbReference type="Proteomes" id="UP000466554"/>
    </source>
</evidence>
<dbReference type="EMBL" id="AP022598">
    <property type="protein sequence ID" value="BBY77363.1"/>
    <property type="molecule type" value="Genomic_DNA"/>
</dbReference>
<dbReference type="Gene3D" id="3.50.50.60">
    <property type="entry name" value="FAD/NAD(P)-binding domain"/>
    <property type="match status" value="1"/>
</dbReference>
<dbReference type="PRINTS" id="PR00420">
    <property type="entry name" value="RNGMNOXGNASE"/>
</dbReference>
<proteinExistence type="predicted"/>
<keyword evidence="1" id="KW-0285">Flavoprotein</keyword>
<dbReference type="InterPro" id="IPR036188">
    <property type="entry name" value="FAD/NAD-bd_sf"/>
</dbReference>